<dbReference type="PROSITE" id="PS50297">
    <property type="entry name" value="ANK_REP_REGION"/>
    <property type="match status" value="1"/>
</dbReference>
<dbReference type="HOGENOM" id="CLU_878693_0_0_1"/>
<dbReference type="SMART" id="SM00248">
    <property type="entry name" value="ANK"/>
    <property type="match status" value="3"/>
</dbReference>
<sequence>MQMACMFLLCRLHVGSLETKITPKEVRNALENLPEEVNSAYDETMDRINKLDEKLRKLALTAIMCVTYALDPLGGKQLQEAVTLSCGGQGISSDDLVDITTILGVCSGLVVVDEECSVARLIHYTAQDYFSEYKEWLCSDPQAELTNICLKTLSLPPPVPDFWGQFSGELSHYAVRNWGDHARGLVEETNGAVIRDFLHCEQNVKRLNSYDSVMHICAFWGFTQTIEYELQNGAVVDQRDDFAGCTPSHIAAIRGHLKVVSLLLDQGHDVNLQDRRGMTSLSYAADCGNEEIVKLLLARDDVNADSKDEEGRTPLSC</sequence>
<keyword evidence="1" id="KW-0040">ANK repeat</keyword>
<dbReference type="InterPro" id="IPR002110">
    <property type="entry name" value="Ankyrin_rpt"/>
</dbReference>
<feature type="non-terminal residue" evidence="3">
    <location>
        <position position="317"/>
    </location>
</feature>
<feature type="repeat" description="ANK" evidence="1">
    <location>
        <begin position="243"/>
        <end position="275"/>
    </location>
</feature>
<dbReference type="SUPFAM" id="SSF48403">
    <property type="entry name" value="Ankyrin repeat"/>
    <property type="match status" value="1"/>
</dbReference>
<dbReference type="InterPro" id="IPR036770">
    <property type="entry name" value="Ankyrin_rpt-contain_sf"/>
</dbReference>
<dbReference type="AlphaFoldDB" id="F8NHN4"/>
<keyword evidence="2" id="KW-0732">Signal</keyword>
<organism>
    <name type="scientific">Serpula lacrymans var. lacrymans (strain S7.9)</name>
    <name type="common">Dry rot fungus</name>
    <dbReference type="NCBI Taxonomy" id="578457"/>
    <lineage>
        <taxon>Eukaryota</taxon>
        <taxon>Fungi</taxon>
        <taxon>Dikarya</taxon>
        <taxon>Basidiomycota</taxon>
        <taxon>Agaricomycotina</taxon>
        <taxon>Agaricomycetes</taxon>
        <taxon>Agaricomycetidae</taxon>
        <taxon>Boletales</taxon>
        <taxon>Coniophorineae</taxon>
        <taxon>Serpulaceae</taxon>
        <taxon>Serpula</taxon>
    </lineage>
</organism>
<evidence type="ECO:0000313" key="3">
    <source>
        <dbReference type="EMBL" id="EGO29202.1"/>
    </source>
</evidence>
<dbReference type="GeneID" id="18817377"/>
<dbReference type="KEGG" id="sla:SERLADRAFT_456645"/>
<evidence type="ECO:0000256" key="2">
    <source>
        <dbReference type="SAM" id="SignalP"/>
    </source>
</evidence>
<accession>F8NHN4</accession>
<dbReference type="PANTHER" id="PTHR10039:SF15">
    <property type="entry name" value="NACHT DOMAIN-CONTAINING PROTEIN"/>
    <property type="match status" value="1"/>
</dbReference>
<dbReference type="Proteomes" id="UP000008064">
    <property type="component" value="Unassembled WGS sequence"/>
</dbReference>
<dbReference type="OrthoDB" id="7464126at2759"/>
<dbReference type="PROSITE" id="PS50088">
    <property type="entry name" value="ANK_REPEAT"/>
    <property type="match status" value="1"/>
</dbReference>
<dbReference type="PANTHER" id="PTHR10039">
    <property type="entry name" value="AMELOGENIN"/>
    <property type="match status" value="1"/>
</dbReference>
<name>F8NHN4_SERL9</name>
<proteinExistence type="predicted"/>
<gene>
    <name evidence="3" type="ORF">SERLADRAFT_456645</name>
</gene>
<dbReference type="Gene3D" id="1.25.40.20">
    <property type="entry name" value="Ankyrin repeat-containing domain"/>
    <property type="match status" value="1"/>
</dbReference>
<dbReference type="Pfam" id="PF13637">
    <property type="entry name" value="Ank_4"/>
    <property type="match status" value="1"/>
</dbReference>
<feature type="chain" id="PRO_5003376007" evidence="2">
    <location>
        <begin position="18"/>
        <end position="317"/>
    </location>
</feature>
<reference evidence="3" key="1">
    <citation type="submission" date="2011-04" db="EMBL/GenBank/DDBJ databases">
        <title>Evolution of plant cell wall degrading machinery underlies the functional diversity of forest fungi.</title>
        <authorList>
            <consortium name="US DOE Joint Genome Institute (JGI-PGF)"/>
            <person name="Eastwood D.C."/>
            <person name="Floudas D."/>
            <person name="Binder M."/>
            <person name="Majcherczyk A."/>
            <person name="Schneider P."/>
            <person name="Aerts A."/>
            <person name="Asiegbu F.O."/>
            <person name="Baker S.E."/>
            <person name="Barry K."/>
            <person name="Bendiksby M."/>
            <person name="Blumentritt M."/>
            <person name="Coutinho P.M."/>
            <person name="Cullen D."/>
            <person name="Cullen D."/>
            <person name="Gathman A."/>
            <person name="Goodell B."/>
            <person name="Henrissat B."/>
            <person name="Ihrmark K."/>
            <person name="Kauserud H."/>
            <person name="Kohler A."/>
            <person name="LaButti K."/>
            <person name="Lapidus A."/>
            <person name="Lavin J.L."/>
            <person name="Lee Y.-H."/>
            <person name="Lindquist E."/>
            <person name="Lilly W."/>
            <person name="Lucas S."/>
            <person name="Morin E."/>
            <person name="Murat C."/>
            <person name="Oguiza J.A."/>
            <person name="Park J."/>
            <person name="Pisabarro A.G."/>
            <person name="Riley R."/>
            <person name="Rosling A."/>
            <person name="Salamov A."/>
            <person name="Schmidt O."/>
            <person name="Schmutz J."/>
            <person name="Skrede I."/>
            <person name="Stenlid J."/>
            <person name="Wiebenga A."/>
            <person name="Xie X."/>
            <person name="Kues U."/>
            <person name="Hibbett D.S."/>
            <person name="Hoffmeister D."/>
            <person name="Hogberg N."/>
            <person name="Martin F."/>
            <person name="Grigoriev I.V."/>
            <person name="Watkinson S.C."/>
        </authorList>
    </citation>
    <scope>NUCLEOTIDE SEQUENCE</scope>
    <source>
        <strain evidence="3">S7.9</strain>
    </source>
</reference>
<dbReference type="RefSeq" id="XP_007313444.1">
    <property type="nucleotide sequence ID" value="XM_007313382.1"/>
</dbReference>
<feature type="signal peptide" evidence="2">
    <location>
        <begin position="1"/>
        <end position="17"/>
    </location>
</feature>
<evidence type="ECO:0000256" key="1">
    <source>
        <dbReference type="PROSITE-ProRule" id="PRU00023"/>
    </source>
</evidence>
<dbReference type="EMBL" id="GL945429">
    <property type="protein sequence ID" value="EGO29202.1"/>
    <property type="molecule type" value="Genomic_DNA"/>
</dbReference>
<protein>
    <submittedName>
        <fullName evidence="3">Uncharacterized protein</fullName>
    </submittedName>
</protein>